<keyword evidence="15" id="KW-1185">Reference proteome</keyword>
<comment type="subcellular location">
    <subcellularLocation>
        <location evidence="3">Membrane</location>
        <topology evidence="3">Multi-pass membrane protein</topology>
    </subcellularLocation>
</comment>
<accession>A0A8S4AZ27</accession>
<proteinExistence type="predicted"/>
<dbReference type="SUPFAM" id="SSF55073">
    <property type="entry name" value="Nucleotide cyclase"/>
    <property type="match status" value="2"/>
</dbReference>
<evidence type="ECO:0000256" key="2">
    <source>
        <dbReference type="ARBA" id="ARBA00001936"/>
    </source>
</evidence>
<comment type="catalytic activity">
    <reaction evidence="1">
        <text>ATP = 3',5'-cyclic AMP + diphosphate</text>
        <dbReference type="Rhea" id="RHEA:15389"/>
        <dbReference type="ChEBI" id="CHEBI:30616"/>
        <dbReference type="ChEBI" id="CHEBI:33019"/>
        <dbReference type="ChEBI" id="CHEBI:58165"/>
        <dbReference type="EC" id="4.6.1.1"/>
    </reaction>
</comment>
<keyword evidence="10" id="KW-1133">Transmembrane helix</keyword>
<keyword evidence="11" id="KW-0472">Membrane</keyword>
<keyword evidence="6" id="KW-0479">Metal-binding</keyword>
<name>A0A8S4AZ27_9TELE</name>
<dbReference type="GO" id="GO:0035556">
    <property type="term" value="P:intracellular signal transduction"/>
    <property type="evidence" value="ECO:0007669"/>
    <property type="project" value="InterPro"/>
</dbReference>
<evidence type="ECO:0000256" key="7">
    <source>
        <dbReference type="ARBA" id="ARBA00022741"/>
    </source>
</evidence>
<feature type="domain" description="Guanylate cyclase" evidence="13">
    <location>
        <begin position="59"/>
        <end position="97"/>
    </location>
</feature>
<protein>
    <recommendedName>
        <fullName evidence="4">adenylate cyclase</fullName>
        <ecNumber evidence="4">4.6.1.1</ecNumber>
    </recommendedName>
</protein>
<dbReference type="GO" id="GO:0004016">
    <property type="term" value="F:adenylate cyclase activity"/>
    <property type="evidence" value="ECO:0007669"/>
    <property type="project" value="UniProtKB-EC"/>
</dbReference>
<dbReference type="InterPro" id="IPR001054">
    <property type="entry name" value="A/G_cyclase"/>
</dbReference>
<evidence type="ECO:0000256" key="8">
    <source>
        <dbReference type="ARBA" id="ARBA00022840"/>
    </source>
</evidence>
<evidence type="ECO:0000256" key="10">
    <source>
        <dbReference type="ARBA" id="ARBA00022989"/>
    </source>
</evidence>
<dbReference type="GO" id="GO:0046872">
    <property type="term" value="F:metal ion binding"/>
    <property type="evidence" value="ECO:0007669"/>
    <property type="project" value="UniProtKB-KW"/>
</dbReference>
<dbReference type="GO" id="GO:0005886">
    <property type="term" value="C:plasma membrane"/>
    <property type="evidence" value="ECO:0007669"/>
    <property type="project" value="TreeGrafter"/>
</dbReference>
<organism evidence="14 15">
    <name type="scientific">Menidia menidia</name>
    <name type="common">Atlantic silverside</name>
    <dbReference type="NCBI Taxonomy" id="238744"/>
    <lineage>
        <taxon>Eukaryota</taxon>
        <taxon>Metazoa</taxon>
        <taxon>Chordata</taxon>
        <taxon>Craniata</taxon>
        <taxon>Vertebrata</taxon>
        <taxon>Euteleostomi</taxon>
        <taxon>Actinopterygii</taxon>
        <taxon>Neopterygii</taxon>
        <taxon>Teleostei</taxon>
        <taxon>Neoteleostei</taxon>
        <taxon>Acanthomorphata</taxon>
        <taxon>Ovalentaria</taxon>
        <taxon>Atherinomorphae</taxon>
        <taxon>Atheriniformes</taxon>
        <taxon>Atherinopsidae</taxon>
        <taxon>Menidiinae</taxon>
        <taxon>Menidia</taxon>
    </lineage>
</organism>
<gene>
    <name evidence="14" type="ORF">MMEN_LOCUS6486</name>
</gene>
<keyword evidence="7" id="KW-0547">Nucleotide-binding</keyword>
<evidence type="ECO:0000256" key="11">
    <source>
        <dbReference type="ARBA" id="ARBA00023136"/>
    </source>
</evidence>
<dbReference type="PANTHER" id="PTHR45627:SF6">
    <property type="entry name" value="ADENYLATE CYCLASE TYPE 2"/>
    <property type="match status" value="1"/>
</dbReference>
<evidence type="ECO:0000256" key="5">
    <source>
        <dbReference type="ARBA" id="ARBA00022692"/>
    </source>
</evidence>
<dbReference type="EMBL" id="CAJRST010005557">
    <property type="protein sequence ID" value="CAG5892228.1"/>
    <property type="molecule type" value="Genomic_DNA"/>
</dbReference>
<dbReference type="Pfam" id="PF00211">
    <property type="entry name" value="Guanylate_cyc"/>
    <property type="match status" value="2"/>
</dbReference>
<evidence type="ECO:0000256" key="6">
    <source>
        <dbReference type="ARBA" id="ARBA00022723"/>
    </source>
</evidence>
<dbReference type="OrthoDB" id="10261550at2759"/>
<dbReference type="Proteomes" id="UP000677803">
    <property type="component" value="Unassembled WGS sequence"/>
</dbReference>
<reference evidence="14" key="1">
    <citation type="submission" date="2021-05" db="EMBL/GenBank/DDBJ databases">
        <authorList>
            <person name="Tigano A."/>
        </authorList>
    </citation>
    <scope>NUCLEOTIDE SEQUENCE</scope>
</reference>
<feature type="non-terminal residue" evidence="14">
    <location>
        <position position="1"/>
    </location>
</feature>
<dbReference type="GO" id="GO:0005524">
    <property type="term" value="F:ATP binding"/>
    <property type="evidence" value="ECO:0007669"/>
    <property type="project" value="UniProtKB-KW"/>
</dbReference>
<feature type="domain" description="Guanylate cyclase" evidence="13">
    <location>
        <begin position="29"/>
        <end position="46"/>
    </location>
</feature>
<evidence type="ECO:0000256" key="12">
    <source>
        <dbReference type="ARBA" id="ARBA00023239"/>
    </source>
</evidence>
<dbReference type="InterPro" id="IPR029787">
    <property type="entry name" value="Nucleotide_cyclase"/>
</dbReference>
<dbReference type="GO" id="GO:0006171">
    <property type="term" value="P:cAMP biosynthetic process"/>
    <property type="evidence" value="ECO:0007669"/>
    <property type="project" value="TreeGrafter"/>
</dbReference>
<evidence type="ECO:0000313" key="14">
    <source>
        <dbReference type="EMBL" id="CAG5892228.1"/>
    </source>
</evidence>
<dbReference type="GO" id="GO:0007193">
    <property type="term" value="P:adenylate cyclase-inhibiting G protein-coupled receptor signaling pathway"/>
    <property type="evidence" value="ECO:0007669"/>
    <property type="project" value="TreeGrafter"/>
</dbReference>
<dbReference type="GO" id="GO:0007189">
    <property type="term" value="P:adenylate cyclase-activating G protein-coupled receptor signaling pathway"/>
    <property type="evidence" value="ECO:0007669"/>
    <property type="project" value="TreeGrafter"/>
</dbReference>
<dbReference type="Gene3D" id="3.30.70.1230">
    <property type="entry name" value="Nucleotide cyclase"/>
    <property type="match status" value="2"/>
</dbReference>
<evidence type="ECO:0000256" key="4">
    <source>
        <dbReference type="ARBA" id="ARBA00012201"/>
    </source>
</evidence>
<comment type="caution">
    <text evidence="14">The sequence shown here is derived from an EMBL/GenBank/DDBJ whole genome shotgun (WGS) entry which is preliminary data.</text>
</comment>
<keyword evidence="12" id="KW-0456">Lyase</keyword>
<dbReference type="AlphaFoldDB" id="A0A8S4AZ27"/>
<keyword evidence="9" id="KW-0460">Magnesium</keyword>
<evidence type="ECO:0000256" key="9">
    <source>
        <dbReference type="ARBA" id="ARBA00022842"/>
    </source>
</evidence>
<keyword evidence="5" id="KW-0812">Transmembrane</keyword>
<evidence type="ECO:0000259" key="13">
    <source>
        <dbReference type="PROSITE" id="PS50125"/>
    </source>
</evidence>
<keyword evidence="8" id="KW-0067">ATP-binding</keyword>
<dbReference type="PROSITE" id="PS50125">
    <property type="entry name" value="GUANYLATE_CYCLASE_2"/>
    <property type="match status" value="2"/>
</dbReference>
<evidence type="ECO:0000256" key="3">
    <source>
        <dbReference type="ARBA" id="ARBA00004141"/>
    </source>
</evidence>
<dbReference type="EC" id="4.6.1.1" evidence="4"/>
<sequence length="106" mass="12091">DLYHQSYESVCVMFASIPDFKEFYTESDKPQYDIWGNSVNVASRMETTGVLGKIQEHDRQYMHIGTMVEFAFALVGKLDKPQYDIWGNSVNVASRMETTGVLGKIQ</sequence>
<evidence type="ECO:0000256" key="1">
    <source>
        <dbReference type="ARBA" id="ARBA00001593"/>
    </source>
</evidence>
<evidence type="ECO:0000313" key="15">
    <source>
        <dbReference type="Proteomes" id="UP000677803"/>
    </source>
</evidence>
<dbReference type="PANTHER" id="PTHR45627">
    <property type="entry name" value="ADENYLATE CYCLASE TYPE 1"/>
    <property type="match status" value="1"/>
</dbReference>
<comment type="cofactor">
    <cofactor evidence="2">
        <name>Mn(2+)</name>
        <dbReference type="ChEBI" id="CHEBI:29035"/>
    </cofactor>
</comment>
<feature type="non-terminal residue" evidence="14">
    <location>
        <position position="106"/>
    </location>
</feature>